<dbReference type="Proteomes" id="UP000827872">
    <property type="component" value="Linkage Group LG17"/>
</dbReference>
<reference evidence="1" key="1">
    <citation type="submission" date="2021-08" db="EMBL/GenBank/DDBJ databases">
        <title>The first chromosome-level gecko genome reveals the dynamic sex chromosomes of Neotropical dwarf geckos (Sphaerodactylidae: Sphaerodactylus).</title>
        <authorList>
            <person name="Pinto B.J."/>
            <person name="Keating S.E."/>
            <person name="Gamble T."/>
        </authorList>
    </citation>
    <scope>NUCLEOTIDE SEQUENCE</scope>
    <source>
        <strain evidence="1">TG3544</strain>
    </source>
</reference>
<evidence type="ECO:0000313" key="2">
    <source>
        <dbReference type="Proteomes" id="UP000827872"/>
    </source>
</evidence>
<comment type="caution">
    <text evidence="1">The sequence shown here is derived from an EMBL/GenBank/DDBJ whole genome shotgun (WGS) entry which is preliminary data.</text>
</comment>
<evidence type="ECO:0000313" key="1">
    <source>
        <dbReference type="EMBL" id="KAH7987572.1"/>
    </source>
</evidence>
<keyword evidence="2" id="KW-1185">Reference proteome</keyword>
<protein>
    <submittedName>
        <fullName evidence="1">Uncharacterized protein</fullName>
    </submittedName>
</protein>
<gene>
    <name evidence="1" type="ORF">K3G42_007650</name>
</gene>
<dbReference type="EMBL" id="CM037630">
    <property type="protein sequence ID" value="KAH7987572.1"/>
    <property type="molecule type" value="Genomic_DNA"/>
</dbReference>
<proteinExistence type="predicted"/>
<sequence length="97" mass="11162">MLRRGETQNPDSGLRTRVNASPRDRVPTEDEESLQFVLHLSRHTCATSDQTTIAAAEDSATSFAKRDPELKMVFLNLQRRKYCQCTRSMNLKMNWVC</sequence>
<organism evidence="1 2">
    <name type="scientific">Sphaerodactylus townsendi</name>
    <dbReference type="NCBI Taxonomy" id="933632"/>
    <lineage>
        <taxon>Eukaryota</taxon>
        <taxon>Metazoa</taxon>
        <taxon>Chordata</taxon>
        <taxon>Craniata</taxon>
        <taxon>Vertebrata</taxon>
        <taxon>Euteleostomi</taxon>
        <taxon>Lepidosauria</taxon>
        <taxon>Squamata</taxon>
        <taxon>Bifurcata</taxon>
        <taxon>Gekkota</taxon>
        <taxon>Sphaerodactylidae</taxon>
        <taxon>Sphaerodactylus</taxon>
    </lineage>
</organism>
<name>A0ACB8E5X1_9SAUR</name>
<accession>A0ACB8E5X1</accession>